<dbReference type="SUPFAM" id="SSF54211">
    <property type="entry name" value="Ribosomal protein S5 domain 2-like"/>
    <property type="match status" value="1"/>
</dbReference>
<dbReference type="GO" id="GO:0034473">
    <property type="term" value="P:U1 snRNA 3'-end processing"/>
    <property type="evidence" value="ECO:0007669"/>
    <property type="project" value="TreeGrafter"/>
</dbReference>
<evidence type="ECO:0000256" key="3">
    <source>
        <dbReference type="ARBA" id="ARBA00006678"/>
    </source>
</evidence>
<evidence type="ECO:0000313" key="12">
    <source>
        <dbReference type="EMBL" id="KAI9633658.1"/>
    </source>
</evidence>
<dbReference type="GO" id="GO:0034475">
    <property type="term" value="P:U4 snRNA 3'-end processing"/>
    <property type="evidence" value="ECO:0007669"/>
    <property type="project" value="TreeGrafter"/>
</dbReference>
<dbReference type="AlphaFoldDB" id="A0AA38LSU6"/>
<dbReference type="InterPro" id="IPR027408">
    <property type="entry name" value="PNPase/RNase_PH_dom_sf"/>
</dbReference>
<dbReference type="GO" id="GO:0071038">
    <property type="term" value="P:TRAMP-dependent tRNA surveillance pathway"/>
    <property type="evidence" value="ECO:0007669"/>
    <property type="project" value="TreeGrafter"/>
</dbReference>
<gene>
    <name evidence="12" type="ORF">MKK02DRAFT_38317</name>
</gene>
<proteinExistence type="inferred from homology"/>
<dbReference type="RefSeq" id="XP_052943435.1">
    <property type="nucleotide sequence ID" value="XM_053090042.1"/>
</dbReference>
<dbReference type="GO" id="GO:0000177">
    <property type="term" value="C:cytoplasmic exosome (RNase complex)"/>
    <property type="evidence" value="ECO:0007669"/>
    <property type="project" value="TreeGrafter"/>
</dbReference>
<evidence type="ECO:0000256" key="8">
    <source>
        <dbReference type="ARBA" id="ARBA00023242"/>
    </source>
</evidence>
<evidence type="ECO:0000256" key="2">
    <source>
        <dbReference type="ARBA" id="ARBA00004604"/>
    </source>
</evidence>
<dbReference type="InterPro" id="IPR001247">
    <property type="entry name" value="ExoRNase_PH_dom1"/>
</dbReference>
<evidence type="ECO:0000256" key="5">
    <source>
        <dbReference type="ARBA" id="ARBA00022552"/>
    </source>
</evidence>
<dbReference type="SUPFAM" id="SSF55666">
    <property type="entry name" value="Ribonuclease PH domain 2-like"/>
    <property type="match status" value="1"/>
</dbReference>
<reference evidence="12" key="1">
    <citation type="journal article" date="2022" name="G3 (Bethesda)">
        <title>High quality genome of the basidiomycete yeast Dioszegia hungarica PDD-24b-2 isolated from cloud water.</title>
        <authorList>
            <person name="Jarrige D."/>
            <person name="Haridas S."/>
            <person name="Bleykasten-Grosshans C."/>
            <person name="Joly M."/>
            <person name="Nadalig T."/>
            <person name="Sancelme M."/>
            <person name="Vuilleumier S."/>
            <person name="Grigoriev I.V."/>
            <person name="Amato P."/>
            <person name="Bringel F."/>
        </authorList>
    </citation>
    <scope>NUCLEOTIDE SEQUENCE</scope>
    <source>
        <strain evidence="12">PDD-24b-2</strain>
    </source>
</reference>
<dbReference type="Pfam" id="PF01138">
    <property type="entry name" value="RNase_PH"/>
    <property type="match status" value="1"/>
</dbReference>
<comment type="similarity">
    <text evidence="3">Belongs to the RNase PH family.</text>
</comment>
<feature type="domain" description="Exoribonuclease phosphorolytic" evidence="11">
    <location>
        <begin position="59"/>
        <end position="194"/>
    </location>
</feature>
<dbReference type="GO" id="GO:0034476">
    <property type="term" value="P:U5 snRNA 3'-end processing"/>
    <property type="evidence" value="ECO:0007669"/>
    <property type="project" value="TreeGrafter"/>
</dbReference>
<keyword evidence="13" id="KW-1185">Reference proteome</keyword>
<evidence type="ECO:0000313" key="13">
    <source>
        <dbReference type="Proteomes" id="UP001164286"/>
    </source>
</evidence>
<dbReference type="InterPro" id="IPR036345">
    <property type="entry name" value="ExoRNase_PH_dom2_sf"/>
</dbReference>
<evidence type="ECO:0000256" key="1">
    <source>
        <dbReference type="ARBA" id="ARBA00004496"/>
    </source>
</evidence>
<name>A0AA38LSU6_9TREE</name>
<dbReference type="PANTHER" id="PTHR11097:SF9">
    <property type="entry name" value="EXOSOME COMPLEX COMPONENT RRP43"/>
    <property type="match status" value="1"/>
</dbReference>
<evidence type="ECO:0000256" key="6">
    <source>
        <dbReference type="ARBA" id="ARBA00022835"/>
    </source>
</evidence>
<dbReference type="InterPro" id="IPR033196">
    <property type="entry name" value="Rrp43"/>
</dbReference>
<dbReference type="GO" id="GO:0071028">
    <property type="term" value="P:nuclear mRNA surveillance"/>
    <property type="evidence" value="ECO:0007669"/>
    <property type="project" value="TreeGrafter"/>
</dbReference>
<dbReference type="GO" id="GO:0000467">
    <property type="term" value="P:exonucleolytic trimming to generate mature 3'-end of 5.8S rRNA from tricistronic rRNA transcript (SSU-rRNA, 5.8S rRNA, LSU-rRNA)"/>
    <property type="evidence" value="ECO:0007669"/>
    <property type="project" value="TreeGrafter"/>
</dbReference>
<evidence type="ECO:0000259" key="11">
    <source>
        <dbReference type="Pfam" id="PF01138"/>
    </source>
</evidence>
<dbReference type="InterPro" id="IPR050590">
    <property type="entry name" value="Exosome_comp_Rrp42_subfam"/>
</dbReference>
<dbReference type="PANTHER" id="PTHR11097">
    <property type="entry name" value="EXOSOME COMPLEX EXONUCLEASE RIBOSOMAL RNA PROCESSING PROTEIN"/>
    <property type="match status" value="1"/>
</dbReference>
<dbReference type="GO" id="GO:0005730">
    <property type="term" value="C:nucleolus"/>
    <property type="evidence" value="ECO:0007669"/>
    <property type="project" value="UniProtKB-SubCell"/>
</dbReference>
<keyword evidence="12" id="KW-0687">Ribonucleoprotein</keyword>
<dbReference type="FunFam" id="3.30.230.70:FF:000017">
    <property type="entry name" value="Exosome complex component Rrp42"/>
    <property type="match status" value="1"/>
</dbReference>
<dbReference type="EMBL" id="JAKWFO010000008">
    <property type="protein sequence ID" value="KAI9633658.1"/>
    <property type="molecule type" value="Genomic_DNA"/>
</dbReference>
<dbReference type="GO" id="GO:0005840">
    <property type="term" value="C:ribosome"/>
    <property type="evidence" value="ECO:0007669"/>
    <property type="project" value="UniProtKB-KW"/>
</dbReference>
<evidence type="ECO:0000256" key="10">
    <source>
        <dbReference type="SAM" id="MobiDB-lite"/>
    </source>
</evidence>
<organism evidence="12 13">
    <name type="scientific">Dioszegia hungarica</name>
    <dbReference type="NCBI Taxonomy" id="4972"/>
    <lineage>
        <taxon>Eukaryota</taxon>
        <taxon>Fungi</taxon>
        <taxon>Dikarya</taxon>
        <taxon>Basidiomycota</taxon>
        <taxon>Agaricomycotina</taxon>
        <taxon>Tremellomycetes</taxon>
        <taxon>Tremellales</taxon>
        <taxon>Bulleribasidiaceae</taxon>
        <taxon>Dioszegia</taxon>
    </lineage>
</organism>
<dbReference type="GO" id="GO:0016075">
    <property type="term" value="P:rRNA catabolic process"/>
    <property type="evidence" value="ECO:0007669"/>
    <property type="project" value="TreeGrafter"/>
</dbReference>
<protein>
    <recommendedName>
        <fullName evidence="9">Ribosomal RNA-processing protein 43</fullName>
    </recommendedName>
</protein>
<keyword evidence="8" id="KW-0539">Nucleus</keyword>
<dbReference type="CDD" id="cd11369">
    <property type="entry name" value="RNase_PH_RRP43"/>
    <property type="match status" value="1"/>
</dbReference>
<accession>A0AA38LSU6</accession>
<evidence type="ECO:0000256" key="9">
    <source>
        <dbReference type="ARBA" id="ARBA00030617"/>
    </source>
</evidence>
<keyword evidence="7" id="KW-0694">RNA-binding</keyword>
<feature type="region of interest" description="Disordered" evidence="10">
    <location>
        <begin position="1"/>
        <end position="21"/>
    </location>
</feature>
<dbReference type="GO" id="GO:0000176">
    <property type="term" value="C:nuclear exosome (RNase complex)"/>
    <property type="evidence" value="ECO:0007669"/>
    <property type="project" value="UniProtKB-ARBA"/>
</dbReference>
<comment type="caution">
    <text evidence="12">The sequence shown here is derived from an EMBL/GenBank/DDBJ whole genome shotgun (WGS) entry which is preliminary data.</text>
</comment>
<dbReference type="Gene3D" id="3.30.230.70">
    <property type="entry name" value="GHMP Kinase, N-terminal domain"/>
    <property type="match status" value="1"/>
</dbReference>
<comment type="subcellular location">
    <subcellularLocation>
        <location evidence="1">Cytoplasm</location>
    </subcellularLocation>
    <subcellularLocation>
        <location evidence="2">Nucleus</location>
        <location evidence="2">Nucleolus</location>
    </subcellularLocation>
</comment>
<dbReference type="GO" id="GO:0035925">
    <property type="term" value="F:mRNA 3'-UTR AU-rich region binding"/>
    <property type="evidence" value="ECO:0007669"/>
    <property type="project" value="TreeGrafter"/>
</dbReference>
<keyword evidence="12" id="KW-0689">Ribosomal protein</keyword>
<keyword evidence="6" id="KW-0271">Exosome</keyword>
<dbReference type="GeneID" id="77729247"/>
<dbReference type="InterPro" id="IPR020568">
    <property type="entry name" value="Ribosomal_Su5_D2-typ_SF"/>
</dbReference>
<keyword evidence="5" id="KW-0698">rRNA processing</keyword>
<evidence type="ECO:0000256" key="4">
    <source>
        <dbReference type="ARBA" id="ARBA00022490"/>
    </source>
</evidence>
<dbReference type="Proteomes" id="UP001164286">
    <property type="component" value="Unassembled WGS sequence"/>
</dbReference>
<sequence length="302" mass="31413">MAATAALPSASTNAEAGPSAPPAPSAAAAAAVFKRLHPASYLARYLAEGYRADGRKVGEWRDVSVNAGSVSTADGSALVRMGDTTMVCGIKAEIAEPSSAAPTHGYIVPNIDLPALASSRFKPGPPGDEAQVYSNCLNDVIVSSQVLNPASLCISAGHAVWALYIDVVCINYDGNAFDAAVLAVMAALRNTRLPKAVYDPNTNKTTCVRGETYPLSLGRTLLACTFGIFQSKTLLPDPSSFETPLLPTTITIALDEEGTACLVRQEGLGGVVGKTGKEVLGDAWGAAEDRCRALREVLKEST</sequence>
<keyword evidence="4" id="KW-0963">Cytoplasm</keyword>
<dbReference type="GO" id="GO:0071035">
    <property type="term" value="P:nuclear polyadenylation-dependent rRNA catabolic process"/>
    <property type="evidence" value="ECO:0007669"/>
    <property type="project" value="TreeGrafter"/>
</dbReference>
<evidence type="ECO:0000256" key="7">
    <source>
        <dbReference type="ARBA" id="ARBA00022884"/>
    </source>
</evidence>